<reference evidence="2" key="1">
    <citation type="submission" date="2017-04" db="EMBL/GenBank/DDBJ databases">
        <authorList>
            <person name="Varghese N."/>
            <person name="Submissions S."/>
        </authorList>
    </citation>
    <scope>NUCLEOTIDE SEQUENCE [LARGE SCALE GENOMIC DNA]</scope>
    <source>
        <strain evidence="2">RKEM611</strain>
    </source>
</reference>
<evidence type="ECO:0000313" key="2">
    <source>
        <dbReference type="Proteomes" id="UP000192907"/>
    </source>
</evidence>
<sequence>MQLMAIKKLCQTSSRENSLFANEILDDRVFNFFY</sequence>
<proteinExistence type="predicted"/>
<organism evidence="1 2">
    <name type="scientific">Pseudobacteriovorax antillogorgiicola</name>
    <dbReference type="NCBI Taxonomy" id="1513793"/>
    <lineage>
        <taxon>Bacteria</taxon>
        <taxon>Pseudomonadati</taxon>
        <taxon>Bdellovibrionota</taxon>
        <taxon>Oligoflexia</taxon>
        <taxon>Oligoflexales</taxon>
        <taxon>Pseudobacteriovoracaceae</taxon>
        <taxon>Pseudobacteriovorax</taxon>
    </lineage>
</organism>
<dbReference type="Proteomes" id="UP000192907">
    <property type="component" value="Unassembled WGS sequence"/>
</dbReference>
<keyword evidence="2" id="KW-1185">Reference proteome</keyword>
<evidence type="ECO:0000313" key="1">
    <source>
        <dbReference type="EMBL" id="SMF42913.1"/>
    </source>
</evidence>
<accession>A0A1Y6C581</accession>
<protein>
    <submittedName>
        <fullName evidence="1">Uncharacterized protein</fullName>
    </submittedName>
</protein>
<dbReference type="EMBL" id="FWZT01000013">
    <property type="protein sequence ID" value="SMF42913.1"/>
    <property type="molecule type" value="Genomic_DNA"/>
</dbReference>
<dbReference type="AlphaFoldDB" id="A0A1Y6C581"/>
<name>A0A1Y6C581_9BACT</name>
<dbReference type="STRING" id="1513793.SAMN06296036_11330"/>
<gene>
    <name evidence="1" type="ORF">SAMN06296036_11330</name>
</gene>